<evidence type="ECO:0000256" key="3">
    <source>
        <dbReference type="ARBA" id="ARBA00022598"/>
    </source>
</evidence>
<dbReference type="SUPFAM" id="SSF52374">
    <property type="entry name" value="Nucleotidylyl transferase"/>
    <property type="match status" value="1"/>
</dbReference>
<dbReference type="UniPathway" id="UPA00028">
    <property type="reaction ID" value="UER00005"/>
</dbReference>
<evidence type="ECO:0000256" key="5">
    <source>
        <dbReference type="ARBA" id="ARBA00022741"/>
    </source>
</evidence>
<dbReference type="PANTHER" id="PTHR21299">
    <property type="entry name" value="CYTIDYLATE KINASE/PANTOATE-BETA-ALANINE LIGASE"/>
    <property type="match status" value="1"/>
</dbReference>
<feature type="binding site" evidence="8">
    <location>
        <position position="157"/>
    </location>
    <ligand>
        <name>(R)-pantoate</name>
        <dbReference type="ChEBI" id="CHEBI:15980"/>
    </ligand>
</feature>
<keyword evidence="5 8" id="KW-0547">Nucleotide-binding</keyword>
<sequence>MTSSSPLVPIKTPRDLRSLKKNWGNPSGLVPTMGALHEGHIQLIRHAASTAEEVIVSIFVNPTQFADNEDLKSYPRNLASDIEMAQLAGATQIFVPTVNDLYPNGFSTYVVPCGPLVERWEGKSRPHFFRGVCTVVFKLFQIIQPTFAIFGQKDFQQLQVVRQMVNDLDLQVEIHAMPTVREEDGLAMSSRNTYLDAKEREVAPLLFKTLQQAISIIQNDPKQNLEVLSQTLTRQLNSVPQIKIDYLGFVDAESLQPVSQFDGNVCLMVAAFVGKTRLIDNLLIQTK</sequence>
<dbReference type="GO" id="GO:0015940">
    <property type="term" value="P:pantothenate biosynthetic process"/>
    <property type="evidence" value="ECO:0007669"/>
    <property type="project" value="UniProtKB-UniRule"/>
</dbReference>
<dbReference type="Proteomes" id="UP000226525">
    <property type="component" value="Unassembled WGS sequence"/>
</dbReference>
<dbReference type="EC" id="6.3.2.1" evidence="8"/>
<dbReference type="HAMAP" id="MF_00158">
    <property type="entry name" value="PanC"/>
    <property type="match status" value="1"/>
</dbReference>
<dbReference type="Gene3D" id="3.30.1300.10">
    <property type="entry name" value="Pantoate-beta-alanine ligase, C-terminal domain"/>
    <property type="match status" value="1"/>
</dbReference>
<dbReference type="NCBIfam" id="TIGR00018">
    <property type="entry name" value="panC"/>
    <property type="match status" value="1"/>
</dbReference>
<evidence type="ECO:0000256" key="8">
    <source>
        <dbReference type="HAMAP-Rule" id="MF_00158"/>
    </source>
</evidence>
<dbReference type="EMBL" id="NZEX01000024">
    <property type="protein sequence ID" value="MAH62298.1"/>
    <property type="molecule type" value="Genomic_DNA"/>
</dbReference>
<comment type="miscellaneous">
    <text evidence="8">The reaction proceeds by a bi uni uni bi ping pong mechanism.</text>
</comment>
<comment type="similarity">
    <text evidence="2 8">Belongs to the pantothenate synthetase family.</text>
</comment>
<dbReference type="NCBIfam" id="TIGR00125">
    <property type="entry name" value="cyt_tran_rel"/>
    <property type="match status" value="1"/>
</dbReference>
<evidence type="ECO:0000256" key="1">
    <source>
        <dbReference type="ARBA" id="ARBA00004990"/>
    </source>
</evidence>
<feature type="binding site" evidence="8">
    <location>
        <position position="64"/>
    </location>
    <ligand>
        <name>(R)-pantoate</name>
        <dbReference type="ChEBI" id="CHEBI:15980"/>
    </ligand>
</feature>
<keyword evidence="8" id="KW-0963">Cytoplasm</keyword>
<evidence type="ECO:0000313" key="9">
    <source>
        <dbReference type="EMBL" id="MAH62298.1"/>
    </source>
</evidence>
<dbReference type="Gene3D" id="3.40.50.620">
    <property type="entry name" value="HUPs"/>
    <property type="match status" value="1"/>
</dbReference>
<reference evidence="10" key="1">
    <citation type="submission" date="2017-09" db="EMBL/GenBank/DDBJ databases">
        <title>The Reconstruction of 2,631 Draft Metagenome-Assembled Genomes from the Global Oceans.</title>
        <authorList>
            <person name="Tully B.J."/>
            <person name="Graham E.D."/>
            <person name="Heidelberg J.F."/>
        </authorList>
    </citation>
    <scope>NUCLEOTIDE SEQUENCE [LARGE SCALE GENOMIC DNA]</scope>
</reference>
<comment type="subcellular location">
    <subcellularLocation>
        <location evidence="8">Cytoplasm</location>
    </subcellularLocation>
</comment>
<dbReference type="InterPro" id="IPR004821">
    <property type="entry name" value="Cyt_trans-like"/>
</dbReference>
<evidence type="ECO:0000313" key="10">
    <source>
        <dbReference type="Proteomes" id="UP000226525"/>
    </source>
</evidence>
<feature type="binding site" evidence="8">
    <location>
        <begin position="188"/>
        <end position="191"/>
    </location>
    <ligand>
        <name>ATP</name>
        <dbReference type="ChEBI" id="CHEBI:30616"/>
    </ligand>
</feature>
<keyword evidence="3 8" id="KW-0436">Ligase</keyword>
<comment type="pathway">
    <text evidence="1 8">Cofactor biosynthesis; (R)-pantothenate biosynthesis; (R)-pantothenate from (R)-pantoate and beta-alanine: step 1/1.</text>
</comment>
<organism evidence="9 10">
    <name type="scientific">SAR324 cluster bacterium</name>
    <dbReference type="NCBI Taxonomy" id="2024889"/>
    <lineage>
        <taxon>Bacteria</taxon>
        <taxon>Deltaproteobacteria</taxon>
        <taxon>SAR324 cluster</taxon>
    </lineage>
</organism>
<feature type="binding site" evidence="8">
    <location>
        <begin position="151"/>
        <end position="154"/>
    </location>
    <ligand>
        <name>ATP</name>
        <dbReference type="ChEBI" id="CHEBI:30616"/>
    </ligand>
</feature>
<feature type="active site" description="Proton donor" evidence="8">
    <location>
        <position position="40"/>
    </location>
</feature>
<proteinExistence type="inferred from homology"/>
<dbReference type="GO" id="GO:0005524">
    <property type="term" value="F:ATP binding"/>
    <property type="evidence" value="ECO:0007669"/>
    <property type="project" value="UniProtKB-KW"/>
</dbReference>
<feature type="binding site" evidence="8">
    <location>
        <position position="64"/>
    </location>
    <ligand>
        <name>beta-alanine</name>
        <dbReference type="ChEBI" id="CHEBI:57966"/>
    </ligand>
</feature>
<comment type="caution">
    <text evidence="9">The sequence shown here is derived from an EMBL/GenBank/DDBJ whole genome shotgun (WGS) entry which is preliminary data.</text>
</comment>
<dbReference type="InterPro" id="IPR003721">
    <property type="entry name" value="Pantoate_ligase"/>
</dbReference>
<accession>A0A2D6YGL8</accession>
<feature type="binding site" evidence="8">
    <location>
        <begin position="33"/>
        <end position="40"/>
    </location>
    <ligand>
        <name>ATP</name>
        <dbReference type="ChEBI" id="CHEBI:30616"/>
    </ligand>
</feature>
<gene>
    <name evidence="8" type="primary">panC</name>
    <name evidence="9" type="ORF">CMN54_02365</name>
</gene>
<comment type="subunit">
    <text evidence="8">Homodimer.</text>
</comment>
<dbReference type="Pfam" id="PF02569">
    <property type="entry name" value="Pantoate_ligase"/>
    <property type="match status" value="1"/>
</dbReference>
<evidence type="ECO:0000256" key="2">
    <source>
        <dbReference type="ARBA" id="ARBA00009256"/>
    </source>
</evidence>
<comment type="catalytic activity">
    <reaction evidence="7 8">
        <text>(R)-pantoate + beta-alanine + ATP = (R)-pantothenate + AMP + diphosphate + H(+)</text>
        <dbReference type="Rhea" id="RHEA:10912"/>
        <dbReference type="ChEBI" id="CHEBI:15378"/>
        <dbReference type="ChEBI" id="CHEBI:15980"/>
        <dbReference type="ChEBI" id="CHEBI:29032"/>
        <dbReference type="ChEBI" id="CHEBI:30616"/>
        <dbReference type="ChEBI" id="CHEBI:33019"/>
        <dbReference type="ChEBI" id="CHEBI:57966"/>
        <dbReference type="ChEBI" id="CHEBI:456215"/>
        <dbReference type="EC" id="6.3.2.1"/>
    </reaction>
</comment>
<dbReference type="GO" id="GO:0004592">
    <property type="term" value="F:pantoate-beta-alanine ligase activity"/>
    <property type="evidence" value="ECO:0007669"/>
    <property type="project" value="UniProtKB-UniRule"/>
</dbReference>
<protein>
    <recommendedName>
        <fullName evidence="8">Pantothenate synthetase</fullName>
        <shortName evidence="8">PS</shortName>
        <ecNumber evidence="8">6.3.2.1</ecNumber>
    </recommendedName>
    <alternativeName>
        <fullName evidence="8">Pantoate--beta-alanine ligase</fullName>
    </alternativeName>
    <alternativeName>
        <fullName evidence="8">Pantoate-activating enzyme</fullName>
    </alternativeName>
</protein>
<dbReference type="GO" id="GO:0005737">
    <property type="term" value="C:cytoplasm"/>
    <property type="evidence" value="ECO:0007669"/>
    <property type="project" value="UniProtKB-SubCell"/>
</dbReference>
<comment type="function">
    <text evidence="8">Catalyzes the condensation of pantoate with beta-alanine in an ATP-dependent reaction via a pantoyl-adenylate intermediate.</text>
</comment>
<dbReference type="CDD" id="cd00560">
    <property type="entry name" value="PanC"/>
    <property type="match status" value="1"/>
</dbReference>
<name>A0A2D6YGL8_9DELT</name>
<feature type="binding site" evidence="8">
    <location>
        <position position="180"/>
    </location>
    <ligand>
        <name>ATP</name>
        <dbReference type="ChEBI" id="CHEBI:30616"/>
    </ligand>
</feature>
<keyword evidence="4 8" id="KW-0566">Pantothenate biosynthesis</keyword>
<dbReference type="AlphaFoldDB" id="A0A2D6YGL8"/>
<dbReference type="PANTHER" id="PTHR21299:SF1">
    <property type="entry name" value="PANTOATE--BETA-ALANINE LIGASE"/>
    <property type="match status" value="1"/>
</dbReference>
<evidence type="ECO:0000256" key="4">
    <source>
        <dbReference type="ARBA" id="ARBA00022655"/>
    </source>
</evidence>
<keyword evidence="6 8" id="KW-0067">ATP-binding</keyword>
<dbReference type="InterPro" id="IPR014729">
    <property type="entry name" value="Rossmann-like_a/b/a_fold"/>
</dbReference>
<evidence type="ECO:0000256" key="7">
    <source>
        <dbReference type="ARBA" id="ARBA00048258"/>
    </source>
</evidence>
<dbReference type="InterPro" id="IPR042176">
    <property type="entry name" value="Pantoate_ligase_C"/>
</dbReference>
<evidence type="ECO:0000256" key="6">
    <source>
        <dbReference type="ARBA" id="ARBA00022840"/>
    </source>
</evidence>